<gene>
    <name evidence="1" type="ORF">SAMN05444169_7658</name>
</gene>
<name>A0A1M5TB21_9BRAD</name>
<dbReference type="Proteomes" id="UP000190675">
    <property type="component" value="Chromosome I"/>
</dbReference>
<organism evidence="1 2">
    <name type="scientific">Bradyrhizobium erythrophlei</name>
    <dbReference type="NCBI Taxonomy" id="1437360"/>
    <lineage>
        <taxon>Bacteria</taxon>
        <taxon>Pseudomonadati</taxon>
        <taxon>Pseudomonadota</taxon>
        <taxon>Alphaproteobacteria</taxon>
        <taxon>Hyphomicrobiales</taxon>
        <taxon>Nitrobacteraceae</taxon>
        <taxon>Bradyrhizobium</taxon>
    </lineage>
</organism>
<dbReference type="EMBL" id="LT670818">
    <property type="protein sequence ID" value="SHH47985.1"/>
    <property type="molecule type" value="Genomic_DNA"/>
</dbReference>
<dbReference type="RefSeq" id="WP_079570828.1">
    <property type="nucleotide sequence ID" value="NZ_LT670818.1"/>
</dbReference>
<protein>
    <submittedName>
        <fullName evidence="1">Uncharacterized protein</fullName>
    </submittedName>
</protein>
<accession>A0A1M5TB21</accession>
<dbReference type="AlphaFoldDB" id="A0A1M5TB21"/>
<sequence>MFNWIKNTEATVETILSGWTKTIKDLEAHAEAKAAEAIENNALVTFYEEATNLAKAEVAKAKDVAAKIKALFA</sequence>
<evidence type="ECO:0000313" key="2">
    <source>
        <dbReference type="Proteomes" id="UP000190675"/>
    </source>
</evidence>
<proteinExistence type="predicted"/>
<reference evidence="1 2" key="1">
    <citation type="submission" date="2016-11" db="EMBL/GenBank/DDBJ databases">
        <authorList>
            <person name="Jaros S."/>
            <person name="Januszkiewicz K."/>
            <person name="Wedrychowicz H."/>
        </authorList>
    </citation>
    <scope>NUCLEOTIDE SEQUENCE [LARGE SCALE GENOMIC DNA]</scope>
    <source>
        <strain evidence="1 2">GAS242</strain>
    </source>
</reference>
<evidence type="ECO:0000313" key="1">
    <source>
        <dbReference type="EMBL" id="SHH47985.1"/>
    </source>
</evidence>